<dbReference type="NCBIfam" id="TIGR02844">
    <property type="entry name" value="spore_III_D"/>
    <property type="match status" value="1"/>
</dbReference>
<dbReference type="KEGG" id="cace:CACET_c02290"/>
<dbReference type="InterPro" id="IPR014208">
    <property type="entry name" value="Spore_III_D"/>
</dbReference>
<dbReference type="STRING" id="84022.CACET_c02290"/>
<organism evidence="1 2">
    <name type="scientific">Clostridium aceticum</name>
    <dbReference type="NCBI Taxonomy" id="84022"/>
    <lineage>
        <taxon>Bacteria</taxon>
        <taxon>Bacillati</taxon>
        <taxon>Bacillota</taxon>
        <taxon>Clostridia</taxon>
        <taxon>Eubacteriales</taxon>
        <taxon>Clostridiaceae</taxon>
        <taxon>Clostridium</taxon>
    </lineage>
</organism>
<dbReference type="AlphaFoldDB" id="A0A0D8I6T8"/>
<gene>
    <name evidence="1" type="primary">spoIIID</name>
    <name evidence="1" type="ORF">CACET_c02290</name>
</gene>
<proteinExistence type="predicted"/>
<protein>
    <submittedName>
        <fullName evidence="1">Stage III sporulation protein D</fullName>
    </submittedName>
</protein>
<evidence type="ECO:0000313" key="1">
    <source>
        <dbReference type="EMBL" id="AKL93745.1"/>
    </source>
</evidence>
<reference evidence="1 2" key="1">
    <citation type="submission" date="2014-10" db="EMBL/GenBank/DDBJ databases">
        <title>Genome sequence of Clostridium aceticum DSM 1496.</title>
        <authorList>
            <person name="Poehlein A."/>
            <person name="Schiel-Bengelsdorf B."/>
            <person name="Gottschalk G."/>
            <person name="Duerre P."/>
            <person name="Daniel R."/>
        </authorList>
    </citation>
    <scope>NUCLEOTIDE SEQUENCE [LARGE SCALE GENOMIC DNA]</scope>
    <source>
        <strain evidence="1 2">DSM 1496</strain>
    </source>
</reference>
<dbReference type="PATRIC" id="fig|84022.5.peg.1975"/>
<dbReference type="Proteomes" id="UP000035704">
    <property type="component" value="Chromosome"/>
</dbReference>
<name>A0A0D8I6T8_9CLOT</name>
<dbReference type="EMBL" id="CP009687">
    <property type="protein sequence ID" value="AKL93745.1"/>
    <property type="molecule type" value="Genomic_DNA"/>
</dbReference>
<keyword evidence="2" id="KW-1185">Reference proteome</keyword>
<dbReference type="Pfam" id="PF12116">
    <property type="entry name" value="SpoIIID"/>
    <property type="match status" value="1"/>
</dbReference>
<accession>A0A0D8I6T8</accession>
<sequence>MKDYIEKRVIEIARYIIEEESTVRQTARVFGVSKSTVHKDVTERLPKINPLVANQVKNILEVNKAERHIRGGRATKIKYKGDRVAEAKG</sequence>
<dbReference type="OrthoDB" id="1682956at2"/>
<evidence type="ECO:0000313" key="2">
    <source>
        <dbReference type="Proteomes" id="UP000035704"/>
    </source>
</evidence>
<dbReference type="PROSITE" id="PS00894">
    <property type="entry name" value="HTH_DEOR_1"/>
    <property type="match status" value="1"/>
</dbReference>
<dbReference type="RefSeq" id="WP_044826077.1">
    <property type="nucleotide sequence ID" value="NZ_CP009687.1"/>
</dbReference>
<dbReference type="InterPro" id="IPR018356">
    <property type="entry name" value="Tscrpt_reg_HTH_DeoR_CS"/>
</dbReference>
<dbReference type="GO" id="GO:0003700">
    <property type="term" value="F:DNA-binding transcription factor activity"/>
    <property type="evidence" value="ECO:0007669"/>
    <property type="project" value="InterPro"/>
</dbReference>